<comment type="caution">
    <text evidence="2">The sequence shown here is derived from an EMBL/GenBank/DDBJ whole genome shotgun (WGS) entry which is preliminary data.</text>
</comment>
<gene>
    <name evidence="2" type="ORF">O181_002575</name>
</gene>
<name>A0A9Q3BCQ6_9BASI</name>
<evidence type="ECO:0000313" key="3">
    <source>
        <dbReference type="Proteomes" id="UP000765509"/>
    </source>
</evidence>
<proteinExistence type="predicted"/>
<feature type="region of interest" description="Disordered" evidence="1">
    <location>
        <begin position="215"/>
        <end position="237"/>
    </location>
</feature>
<feature type="region of interest" description="Disordered" evidence="1">
    <location>
        <begin position="166"/>
        <end position="194"/>
    </location>
</feature>
<dbReference type="AlphaFoldDB" id="A0A9Q3BCQ6"/>
<keyword evidence="3" id="KW-1185">Reference proteome</keyword>
<feature type="compositionally biased region" description="Basic and acidic residues" evidence="1">
    <location>
        <begin position="223"/>
        <end position="237"/>
    </location>
</feature>
<protein>
    <submittedName>
        <fullName evidence="2">Uncharacterized protein</fullName>
    </submittedName>
</protein>
<evidence type="ECO:0000313" key="2">
    <source>
        <dbReference type="EMBL" id="MBW0462860.1"/>
    </source>
</evidence>
<evidence type="ECO:0000256" key="1">
    <source>
        <dbReference type="SAM" id="MobiDB-lite"/>
    </source>
</evidence>
<sequence>MKEAPQLKEWPKFAGEGEYDHMSLIRKIDMIKEDYAILDELITAILNLLFEKSAKKWYYCIRQTNGRDTWSQWENDACSYKIENEFENSFFDPEKDKPLKLFLKQVERLIELYPEMSQKMVCMKILRKCGGELENSLRSRLIEPFFIEEYINALEDIVTRAKTGRTWNKGDIKSPNKPREPFKPNTHNTNEQGKCHKCDSIEHLANNFLKKAKINEILETEDNNDKENESDSEKDSE</sequence>
<dbReference type="OrthoDB" id="2507294at2759"/>
<dbReference type="Proteomes" id="UP000765509">
    <property type="component" value="Unassembled WGS sequence"/>
</dbReference>
<accession>A0A9Q3BCQ6</accession>
<organism evidence="2 3">
    <name type="scientific">Austropuccinia psidii MF-1</name>
    <dbReference type="NCBI Taxonomy" id="1389203"/>
    <lineage>
        <taxon>Eukaryota</taxon>
        <taxon>Fungi</taxon>
        <taxon>Dikarya</taxon>
        <taxon>Basidiomycota</taxon>
        <taxon>Pucciniomycotina</taxon>
        <taxon>Pucciniomycetes</taxon>
        <taxon>Pucciniales</taxon>
        <taxon>Sphaerophragmiaceae</taxon>
        <taxon>Austropuccinia</taxon>
    </lineage>
</organism>
<dbReference type="EMBL" id="AVOT02000436">
    <property type="protein sequence ID" value="MBW0462860.1"/>
    <property type="molecule type" value="Genomic_DNA"/>
</dbReference>
<feature type="compositionally biased region" description="Basic and acidic residues" evidence="1">
    <location>
        <begin position="168"/>
        <end position="182"/>
    </location>
</feature>
<reference evidence="2" key="1">
    <citation type="submission" date="2021-03" db="EMBL/GenBank/DDBJ databases">
        <title>Draft genome sequence of rust myrtle Austropuccinia psidii MF-1, a brazilian biotype.</title>
        <authorList>
            <person name="Quecine M.C."/>
            <person name="Pachon D.M.R."/>
            <person name="Bonatelli M.L."/>
            <person name="Correr F.H."/>
            <person name="Franceschini L.M."/>
            <person name="Leite T.F."/>
            <person name="Margarido G.R.A."/>
            <person name="Almeida C.A."/>
            <person name="Ferrarezi J.A."/>
            <person name="Labate C.A."/>
        </authorList>
    </citation>
    <scope>NUCLEOTIDE SEQUENCE</scope>
    <source>
        <strain evidence="2">MF-1</strain>
    </source>
</reference>